<feature type="transmembrane region" description="Helical" evidence="1">
    <location>
        <begin position="42"/>
        <end position="61"/>
    </location>
</feature>
<dbReference type="EMBL" id="CP047593">
    <property type="protein sequence ID" value="QHI70251.1"/>
    <property type="molecule type" value="Genomic_DNA"/>
</dbReference>
<sequence length="152" mass="17182">MKRCKYCSKKRVADDVCGFCNLPQSVKYRNLPKDEKKKASNYRNIGVLGLLLFLLGSMVLLDHFSRYMAVNHIENVDVPSPFETFRYIVYFSAGIFMGLRARGGYLLGLIASVFLIQRGIPTYNLTAILFGFAVLLLVAPHVKEMVVRPGKE</sequence>
<organism evidence="2 3">
    <name type="scientific">Tichowtungia aerotolerans</name>
    <dbReference type="NCBI Taxonomy" id="2697043"/>
    <lineage>
        <taxon>Bacteria</taxon>
        <taxon>Pseudomonadati</taxon>
        <taxon>Kiritimatiellota</taxon>
        <taxon>Tichowtungiia</taxon>
        <taxon>Tichowtungiales</taxon>
        <taxon>Tichowtungiaceae</taxon>
        <taxon>Tichowtungia</taxon>
    </lineage>
</organism>
<dbReference type="KEGG" id="taer:GT409_12630"/>
<keyword evidence="1" id="KW-0812">Transmembrane</keyword>
<dbReference type="RefSeq" id="WP_160629429.1">
    <property type="nucleotide sequence ID" value="NZ_CP047593.1"/>
</dbReference>
<proteinExistence type="predicted"/>
<gene>
    <name evidence="2" type="ORF">GT409_12630</name>
</gene>
<keyword evidence="1" id="KW-1133">Transmembrane helix</keyword>
<feature type="transmembrane region" description="Helical" evidence="1">
    <location>
        <begin position="87"/>
        <end position="116"/>
    </location>
</feature>
<accession>A0A6P1M8N9</accession>
<reference evidence="2 3" key="1">
    <citation type="submission" date="2020-01" db="EMBL/GenBank/DDBJ databases">
        <title>Ponticoccus aerotolerans gen. nov., sp. nov., an anaerobic bacterium and proposal of Ponticoccusceae fam. nov., Ponticoccusles ord. nov. and Ponticoccuse classis nov. in the phylum Kiritimatiellaeota.</title>
        <authorList>
            <person name="Zhou L.Y."/>
            <person name="Du Z.J."/>
        </authorList>
    </citation>
    <scope>NUCLEOTIDE SEQUENCE [LARGE SCALE GENOMIC DNA]</scope>
    <source>
        <strain evidence="2 3">S-5007</strain>
    </source>
</reference>
<keyword evidence="3" id="KW-1185">Reference proteome</keyword>
<evidence type="ECO:0000313" key="3">
    <source>
        <dbReference type="Proteomes" id="UP000464954"/>
    </source>
</evidence>
<feature type="transmembrane region" description="Helical" evidence="1">
    <location>
        <begin position="123"/>
        <end position="142"/>
    </location>
</feature>
<name>A0A6P1M8N9_9BACT</name>
<keyword evidence="1" id="KW-0472">Membrane</keyword>
<evidence type="ECO:0000313" key="2">
    <source>
        <dbReference type="EMBL" id="QHI70251.1"/>
    </source>
</evidence>
<dbReference type="AlphaFoldDB" id="A0A6P1M8N9"/>
<protein>
    <submittedName>
        <fullName evidence="2">Uncharacterized protein</fullName>
    </submittedName>
</protein>
<dbReference type="Proteomes" id="UP000464954">
    <property type="component" value="Chromosome"/>
</dbReference>
<evidence type="ECO:0000256" key="1">
    <source>
        <dbReference type="SAM" id="Phobius"/>
    </source>
</evidence>